<gene>
    <name evidence="1" type="ORF">LAZ67_17001363</name>
</gene>
<proteinExistence type="predicted"/>
<protein>
    <submittedName>
        <fullName evidence="1">Uncharacterized protein</fullName>
    </submittedName>
</protein>
<name>A0ABY6LFG5_9ARAC</name>
<evidence type="ECO:0000313" key="1">
    <source>
        <dbReference type="EMBL" id="UYV79177.1"/>
    </source>
</evidence>
<evidence type="ECO:0000313" key="2">
    <source>
        <dbReference type="Proteomes" id="UP001235939"/>
    </source>
</evidence>
<dbReference type="Proteomes" id="UP001235939">
    <property type="component" value="Chromosome 17"/>
</dbReference>
<dbReference type="EMBL" id="CP092879">
    <property type="protein sequence ID" value="UYV79177.1"/>
    <property type="molecule type" value="Genomic_DNA"/>
</dbReference>
<reference evidence="1 2" key="1">
    <citation type="submission" date="2022-01" db="EMBL/GenBank/DDBJ databases">
        <title>A chromosomal length assembly of Cordylochernes scorpioides.</title>
        <authorList>
            <person name="Zeh D."/>
            <person name="Zeh J."/>
        </authorList>
    </citation>
    <scope>NUCLEOTIDE SEQUENCE [LARGE SCALE GENOMIC DNA]</scope>
    <source>
        <strain evidence="1">IN4F17</strain>
        <tissue evidence="1">Whole Body</tissue>
    </source>
</reference>
<organism evidence="1 2">
    <name type="scientific">Cordylochernes scorpioides</name>
    <dbReference type="NCBI Taxonomy" id="51811"/>
    <lineage>
        <taxon>Eukaryota</taxon>
        <taxon>Metazoa</taxon>
        <taxon>Ecdysozoa</taxon>
        <taxon>Arthropoda</taxon>
        <taxon>Chelicerata</taxon>
        <taxon>Arachnida</taxon>
        <taxon>Pseudoscorpiones</taxon>
        <taxon>Cheliferoidea</taxon>
        <taxon>Chernetidae</taxon>
        <taxon>Cordylochernes</taxon>
    </lineage>
</organism>
<keyword evidence="2" id="KW-1185">Reference proteome</keyword>
<accession>A0ABY6LFG5</accession>
<sequence>MSLLIKIIDMNPEQQTLHTKDREHCDCFDRDAWRYLRLFIGHDDNKNSRKLTWTQHSSFANPR</sequence>